<feature type="transmembrane region" description="Helical" evidence="5">
    <location>
        <begin position="154"/>
        <end position="178"/>
    </location>
</feature>
<accession>A0A3E1RAH4</accession>
<dbReference type="Gene3D" id="1.10.3720.10">
    <property type="entry name" value="MetI-like"/>
    <property type="match status" value="1"/>
</dbReference>
<dbReference type="GO" id="GO:0005886">
    <property type="term" value="C:plasma membrane"/>
    <property type="evidence" value="ECO:0007669"/>
    <property type="project" value="UniProtKB-SubCell"/>
</dbReference>
<feature type="transmembrane region" description="Helical" evidence="5">
    <location>
        <begin position="262"/>
        <end position="283"/>
    </location>
</feature>
<keyword evidence="5" id="KW-0813">Transport</keyword>
<keyword evidence="8" id="KW-1185">Reference proteome</keyword>
<reference evidence="7 8" key="1">
    <citation type="submission" date="2018-05" db="EMBL/GenBank/DDBJ databases">
        <title>Rhodoferax soyangensis sp.nov., isolated from an oligotrophic freshwater lake.</title>
        <authorList>
            <person name="Park M."/>
        </authorList>
    </citation>
    <scope>NUCLEOTIDE SEQUENCE [LARGE SCALE GENOMIC DNA]</scope>
    <source>
        <strain evidence="7 8">IMCC26218</strain>
    </source>
</reference>
<evidence type="ECO:0000313" key="7">
    <source>
        <dbReference type="EMBL" id="RFO96347.1"/>
    </source>
</evidence>
<protein>
    <submittedName>
        <fullName evidence="7">ABC transporter permease</fullName>
    </submittedName>
</protein>
<evidence type="ECO:0000259" key="6">
    <source>
        <dbReference type="PROSITE" id="PS50928"/>
    </source>
</evidence>
<dbReference type="AlphaFoldDB" id="A0A3E1RAH4"/>
<gene>
    <name evidence="7" type="ORF">DIC66_13645</name>
</gene>
<keyword evidence="4 5" id="KW-0472">Membrane</keyword>
<feature type="transmembrane region" description="Helical" evidence="5">
    <location>
        <begin position="104"/>
        <end position="126"/>
    </location>
</feature>
<evidence type="ECO:0000256" key="1">
    <source>
        <dbReference type="ARBA" id="ARBA00004651"/>
    </source>
</evidence>
<keyword evidence="2 5" id="KW-0812">Transmembrane</keyword>
<dbReference type="RefSeq" id="WP_117178117.1">
    <property type="nucleotide sequence ID" value="NZ_QFZK01000008.1"/>
</dbReference>
<dbReference type="CDD" id="cd06261">
    <property type="entry name" value="TM_PBP2"/>
    <property type="match status" value="1"/>
</dbReference>
<comment type="subcellular location">
    <subcellularLocation>
        <location evidence="1 5">Cell membrane</location>
        <topology evidence="1 5">Multi-pass membrane protein</topology>
    </subcellularLocation>
</comment>
<feature type="transmembrane region" description="Helical" evidence="5">
    <location>
        <begin position="73"/>
        <end position="92"/>
    </location>
</feature>
<name>A0A3E1RAH4_9BURK</name>
<feature type="transmembrane region" description="Helical" evidence="5">
    <location>
        <begin position="210"/>
        <end position="228"/>
    </location>
</feature>
<evidence type="ECO:0000256" key="5">
    <source>
        <dbReference type="RuleBase" id="RU363032"/>
    </source>
</evidence>
<feature type="transmembrane region" description="Helical" evidence="5">
    <location>
        <begin position="12"/>
        <end position="35"/>
    </location>
</feature>
<dbReference type="PANTHER" id="PTHR43759">
    <property type="entry name" value="TREHALOSE TRANSPORT SYSTEM PERMEASE PROTEIN SUGA"/>
    <property type="match status" value="1"/>
</dbReference>
<evidence type="ECO:0000256" key="4">
    <source>
        <dbReference type="ARBA" id="ARBA00023136"/>
    </source>
</evidence>
<evidence type="ECO:0000313" key="8">
    <source>
        <dbReference type="Proteomes" id="UP000260665"/>
    </source>
</evidence>
<dbReference type="PANTHER" id="PTHR43759:SF1">
    <property type="entry name" value="GLUCOSE IMPORT SYSTEM PERMEASE PROTEIN GLCT"/>
    <property type="match status" value="1"/>
</dbReference>
<dbReference type="SUPFAM" id="SSF161098">
    <property type="entry name" value="MetI-like"/>
    <property type="match status" value="1"/>
</dbReference>
<keyword evidence="3 5" id="KW-1133">Transmembrane helix</keyword>
<dbReference type="InterPro" id="IPR052730">
    <property type="entry name" value="Sugar_ABC_transporter"/>
</dbReference>
<evidence type="ECO:0000256" key="3">
    <source>
        <dbReference type="ARBA" id="ARBA00022989"/>
    </source>
</evidence>
<dbReference type="InterPro" id="IPR035906">
    <property type="entry name" value="MetI-like_sf"/>
</dbReference>
<dbReference type="PROSITE" id="PS50928">
    <property type="entry name" value="ABC_TM1"/>
    <property type="match status" value="1"/>
</dbReference>
<dbReference type="InterPro" id="IPR000515">
    <property type="entry name" value="MetI-like"/>
</dbReference>
<organism evidence="7 8">
    <name type="scientific">Rhodoferax lacus</name>
    <dbReference type="NCBI Taxonomy" id="2184758"/>
    <lineage>
        <taxon>Bacteria</taxon>
        <taxon>Pseudomonadati</taxon>
        <taxon>Pseudomonadota</taxon>
        <taxon>Betaproteobacteria</taxon>
        <taxon>Burkholderiales</taxon>
        <taxon>Comamonadaceae</taxon>
        <taxon>Rhodoferax</taxon>
    </lineage>
</organism>
<dbReference type="GO" id="GO:0055085">
    <property type="term" value="P:transmembrane transport"/>
    <property type="evidence" value="ECO:0007669"/>
    <property type="project" value="InterPro"/>
</dbReference>
<comment type="similarity">
    <text evidence="5">Belongs to the binding-protein-dependent transport system permease family.</text>
</comment>
<proteinExistence type="inferred from homology"/>
<dbReference type="OrthoDB" id="8585214at2"/>
<evidence type="ECO:0000256" key="2">
    <source>
        <dbReference type="ARBA" id="ARBA00022692"/>
    </source>
</evidence>
<dbReference type="Pfam" id="PF00528">
    <property type="entry name" value="BPD_transp_1"/>
    <property type="match status" value="1"/>
</dbReference>
<feature type="domain" description="ABC transmembrane type-1" evidence="6">
    <location>
        <begin position="69"/>
        <end position="280"/>
    </location>
</feature>
<sequence length="297" mass="32835">MSTTTKPVNQKAWFLILPVLLCVAFSAILPLMVVVNYSVQDIISPERRVFVGTEWFAAIMRDEELHGALLRQITYSFAVLAVELPLGILLALSMPAQGWKSSAVLVIVSLSLLIPWNVVGTIWQIFGRTDIGLMGAALQGMGIEYSYTGNALHAWLTVLLMDVWHWTPLVALLGYAGLRSIPDAYYQAASIDGASKLDVFRFVQLPKMRGVLVIAVLLRFMDSFMIYTEPFVLTGGGPGNSTTFLSQFLTQKAVGQFDLGPAAAFSLIYFLIILLMCFILYNWMQRVGTQSKEGGHE</sequence>
<dbReference type="Proteomes" id="UP000260665">
    <property type="component" value="Unassembled WGS sequence"/>
</dbReference>
<dbReference type="EMBL" id="QFZK01000008">
    <property type="protein sequence ID" value="RFO96347.1"/>
    <property type="molecule type" value="Genomic_DNA"/>
</dbReference>
<comment type="caution">
    <text evidence="7">The sequence shown here is derived from an EMBL/GenBank/DDBJ whole genome shotgun (WGS) entry which is preliminary data.</text>
</comment>